<feature type="signal peptide" evidence="2">
    <location>
        <begin position="1"/>
        <end position="21"/>
    </location>
</feature>
<keyword evidence="5" id="KW-1185">Reference proteome</keyword>
<comment type="similarity">
    <text evidence="1">Belongs to the bacterial solute-binding protein 8 family.</text>
</comment>
<feature type="domain" description="Fe/B12 periplasmic-binding" evidence="3">
    <location>
        <begin position="56"/>
        <end position="332"/>
    </location>
</feature>
<evidence type="ECO:0000313" key="5">
    <source>
        <dbReference type="Proteomes" id="UP000298642"/>
    </source>
</evidence>
<dbReference type="InterPro" id="IPR002491">
    <property type="entry name" value="ABC_transptr_periplasmic_BD"/>
</dbReference>
<dbReference type="Gene3D" id="3.40.50.1980">
    <property type="entry name" value="Nitrogenase molybdenum iron protein domain"/>
    <property type="match status" value="2"/>
</dbReference>
<sequence>MKKIVSALLFCALLLSLAACSQKSPTAQETEPESSAARTVTDSFGREVTIPAEVKAIVCTGSGALRMVTYLQCTDRLVGVEDCDKEYADSTLRDYAYVYHDTFDALPSIGKGGGTANTAYVEELIRLQPDVILSGYTQEALEDLAQSTGIPCVSIRAKSINFIDDSFYTAMRVAAEVLGVQERCEEVLQYIDGCKADLDARTADIPDEGKPAVYAGAVTFSGAHGFTGTYSNFGPLMAIHANNVADEMGETGYFDADPEQVVAWDPELIFLDPGNMSLVRDEYQTNPGFFDSLTAVREGNLYACVSFNNYSTNVGYALADAYYAGSVIYPERFDDVNIAEKADDILEFLLGRRYYNDMKANGLTFGVIELGSAQ</sequence>
<dbReference type="Proteomes" id="UP000298642">
    <property type="component" value="Chromosome"/>
</dbReference>
<evidence type="ECO:0000313" key="4">
    <source>
        <dbReference type="EMBL" id="QCI58966.1"/>
    </source>
</evidence>
<feature type="chain" id="PRO_5039518246" evidence="2">
    <location>
        <begin position="22"/>
        <end position="374"/>
    </location>
</feature>
<dbReference type="CDD" id="cd01147">
    <property type="entry name" value="HemV-2"/>
    <property type="match status" value="1"/>
</dbReference>
<dbReference type="EMBL" id="CP034413">
    <property type="protein sequence ID" value="QCI58966.1"/>
    <property type="molecule type" value="Genomic_DNA"/>
</dbReference>
<dbReference type="PANTHER" id="PTHR30535">
    <property type="entry name" value="VITAMIN B12-BINDING PROTEIN"/>
    <property type="match status" value="1"/>
</dbReference>
<name>A0A4D7AST1_9FIRM</name>
<keyword evidence="2" id="KW-0732">Signal</keyword>
<dbReference type="AlphaFoldDB" id="A0A4D7AST1"/>
<reference evidence="5" key="1">
    <citation type="submission" date="2018-12" db="EMBL/GenBank/DDBJ databases">
        <title>Dusodibacter welbiota gen. nov., sp. nov., isolated from human faeces and emended description of the Oscillibacter genus.</title>
        <authorList>
            <person name="Le Roy T."/>
            <person name="Van der Smissen P."/>
            <person name="Delzenne N."/>
            <person name="Muccioli G."/>
            <person name="Collet J.F."/>
            <person name="Cani P.D."/>
        </authorList>
    </citation>
    <scope>NUCLEOTIDE SEQUENCE [LARGE SCALE GENOMIC DNA]</scope>
    <source>
        <strain evidence="5">J115</strain>
    </source>
</reference>
<dbReference type="PROSITE" id="PS50983">
    <property type="entry name" value="FE_B12_PBP"/>
    <property type="match status" value="1"/>
</dbReference>
<accession>A0A4D7AST1</accession>
<evidence type="ECO:0000259" key="3">
    <source>
        <dbReference type="PROSITE" id="PS50983"/>
    </source>
</evidence>
<dbReference type="RefSeq" id="WP_136891040.1">
    <property type="nucleotide sequence ID" value="NZ_CP034413.3"/>
</dbReference>
<gene>
    <name evidence="4" type="ORF">EIO64_06780</name>
</gene>
<organism evidence="4 5">
    <name type="scientific">Dysosmobacter welbionis</name>
    <dbReference type="NCBI Taxonomy" id="2093857"/>
    <lineage>
        <taxon>Bacteria</taxon>
        <taxon>Bacillati</taxon>
        <taxon>Bacillota</taxon>
        <taxon>Clostridia</taxon>
        <taxon>Eubacteriales</taxon>
        <taxon>Oscillospiraceae</taxon>
        <taxon>Dysosmobacter</taxon>
    </lineage>
</organism>
<dbReference type="InterPro" id="IPR050902">
    <property type="entry name" value="ABC_Transporter_SBP"/>
</dbReference>
<dbReference type="SUPFAM" id="SSF53807">
    <property type="entry name" value="Helical backbone' metal receptor"/>
    <property type="match status" value="1"/>
</dbReference>
<proteinExistence type="inferred from homology"/>
<dbReference type="KEGG" id="obj:EIO64_06780"/>
<evidence type="ECO:0000256" key="2">
    <source>
        <dbReference type="SAM" id="SignalP"/>
    </source>
</evidence>
<dbReference type="PANTHER" id="PTHR30535:SF34">
    <property type="entry name" value="MOLYBDATE-BINDING PROTEIN MOLA"/>
    <property type="match status" value="1"/>
</dbReference>
<protein>
    <submittedName>
        <fullName evidence="4">Iron ABC transporter substrate-binding protein</fullName>
    </submittedName>
</protein>
<evidence type="ECO:0000256" key="1">
    <source>
        <dbReference type="ARBA" id="ARBA00008814"/>
    </source>
</evidence>
<dbReference type="PROSITE" id="PS51257">
    <property type="entry name" value="PROKAR_LIPOPROTEIN"/>
    <property type="match status" value="1"/>
</dbReference>
<dbReference type="Pfam" id="PF01497">
    <property type="entry name" value="Peripla_BP_2"/>
    <property type="match status" value="1"/>
</dbReference>